<name>A0A2S7SZJ7_9BACT</name>
<dbReference type="InterPro" id="IPR001646">
    <property type="entry name" value="5peptide_repeat"/>
</dbReference>
<dbReference type="PANTHER" id="PTHR42999:SF1">
    <property type="entry name" value="PENTAPEPTIDE REPEAT-CONTAINING PROTEIN"/>
    <property type="match status" value="1"/>
</dbReference>
<gene>
    <name evidence="1" type="ORF">CJD36_009405</name>
</gene>
<dbReference type="InterPro" id="IPR052949">
    <property type="entry name" value="PA_immunity-related"/>
</dbReference>
<protein>
    <recommendedName>
        <fullName evidence="3">Pentapeptide repeat-containing protein</fullName>
    </recommendedName>
</protein>
<dbReference type="RefSeq" id="WP_105038874.1">
    <property type="nucleotide sequence ID" value="NZ_PPSL01000002.1"/>
</dbReference>
<dbReference type="Gene3D" id="2.160.20.80">
    <property type="entry name" value="E3 ubiquitin-protein ligase SopA"/>
    <property type="match status" value="1"/>
</dbReference>
<sequence length="194" mass="21806">MQDNNEAIVHTGKRFEEVIYEDKHVVARNFTRCTFYKSNLKGCVFEDCSFIDCIFESCDLSLIKLKHTSINGVKIIDSKAIGIVWYDAGTPFSVGFTNSRISYCSFFGKTMKKAHFINCMANEVDFSECDLTQSDFRGTDLSGATFANTDLTKASFAGARNYLIDTKTNKIKKAKFSLPEALSLLYGLDIIIEE</sequence>
<organism evidence="1 2">
    <name type="scientific">Flavipsychrobacter stenotrophus</name>
    <dbReference type="NCBI Taxonomy" id="2077091"/>
    <lineage>
        <taxon>Bacteria</taxon>
        <taxon>Pseudomonadati</taxon>
        <taxon>Bacteroidota</taxon>
        <taxon>Chitinophagia</taxon>
        <taxon>Chitinophagales</taxon>
        <taxon>Chitinophagaceae</taxon>
        <taxon>Flavipsychrobacter</taxon>
    </lineage>
</organism>
<dbReference type="OrthoDB" id="67652at2"/>
<evidence type="ECO:0000313" key="2">
    <source>
        <dbReference type="Proteomes" id="UP000239872"/>
    </source>
</evidence>
<dbReference type="Proteomes" id="UP000239872">
    <property type="component" value="Unassembled WGS sequence"/>
</dbReference>
<dbReference type="SUPFAM" id="SSF141571">
    <property type="entry name" value="Pentapeptide repeat-like"/>
    <property type="match status" value="1"/>
</dbReference>
<dbReference type="PANTHER" id="PTHR42999">
    <property type="entry name" value="ANTIBIOTIC RESISTANCE PROTEIN MCBG"/>
    <property type="match status" value="1"/>
</dbReference>
<evidence type="ECO:0000313" key="1">
    <source>
        <dbReference type="EMBL" id="PQJ11995.1"/>
    </source>
</evidence>
<evidence type="ECO:0008006" key="3">
    <source>
        <dbReference type="Google" id="ProtNLM"/>
    </source>
</evidence>
<dbReference type="Pfam" id="PF00805">
    <property type="entry name" value="Pentapeptide"/>
    <property type="match status" value="1"/>
</dbReference>
<dbReference type="Pfam" id="PF13576">
    <property type="entry name" value="Pentapeptide_3"/>
    <property type="match status" value="1"/>
</dbReference>
<proteinExistence type="predicted"/>
<reference evidence="1 2" key="1">
    <citation type="submission" date="2018-01" db="EMBL/GenBank/DDBJ databases">
        <title>A novel member of the phylum Bacteroidetes isolated from glacier ice.</title>
        <authorList>
            <person name="Liu Q."/>
            <person name="Xin Y.-H."/>
        </authorList>
    </citation>
    <scope>NUCLEOTIDE SEQUENCE [LARGE SCALE GENOMIC DNA]</scope>
    <source>
        <strain evidence="1 2">RB1R16</strain>
    </source>
</reference>
<comment type="caution">
    <text evidence="1">The sequence shown here is derived from an EMBL/GenBank/DDBJ whole genome shotgun (WGS) entry which is preliminary data.</text>
</comment>
<keyword evidence="2" id="KW-1185">Reference proteome</keyword>
<dbReference type="AlphaFoldDB" id="A0A2S7SZJ7"/>
<accession>A0A2S7SZJ7</accession>
<dbReference type="EMBL" id="PPSL01000002">
    <property type="protein sequence ID" value="PQJ11995.1"/>
    <property type="molecule type" value="Genomic_DNA"/>
</dbReference>